<proteinExistence type="predicted"/>
<evidence type="ECO:0000256" key="2">
    <source>
        <dbReference type="SAM" id="MobiDB-lite"/>
    </source>
</evidence>
<evidence type="ECO:0000313" key="4">
    <source>
        <dbReference type="Proteomes" id="UP000199550"/>
    </source>
</evidence>
<gene>
    <name evidence="3" type="ORF">SAMN04488004_102158</name>
</gene>
<dbReference type="AlphaFoldDB" id="A0A1I4CGI3"/>
<keyword evidence="4" id="KW-1185">Reference proteome</keyword>
<sequence length="128" mass="14501">MKNSNGNSLDGRIKDASQAKRDQLERFKKAAQDPERLAAIAQKKAEAAVRETQRLAKAAELKKQQEEQARIKSEADARAAEAAAAKEAELIEERKNTADKIIDQDQATEAEKKAERDRRYQARRNRKK</sequence>
<keyword evidence="1" id="KW-0175">Coiled coil</keyword>
<feature type="coiled-coil region" evidence="1">
    <location>
        <begin position="42"/>
        <end position="76"/>
    </location>
</feature>
<feature type="compositionally biased region" description="Basic and acidic residues" evidence="2">
    <location>
        <begin position="94"/>
        <end position="120"/>
    </location>
</feature>
<organism evidence="3 4">
    <name type="scientific">Loktanella salsilacus</name>
    <dbReference type="NCBI Taxonomy" id="195913"/>
    <lineage>
        <taxon>Bacteria</taxon>
        <taxon>Pseudomonadati</taxon>
        <taxon>Pseudomonadota</taxon>
        <taxon>Alphaproteobacteria</taxon>
        <taxon>Rhodobacterales</taxon>
        <taxon>Roseobacteraceae</taxon>
        <taxon>Loktanella</taxon>
    </lineage>
</organism>
<dbReference type="OrthoDB" id="7877279at2"/>
<feature type="compositionally biased region" description="Basic and acidic residues" evidence="2">
    <location>
        <begin position="11"/>
        <end position="20"/>
    </location>
</feature>
<dbReference type="Proteomes" id="UP000199550">
    <property type="component" value="Unassembled WGS sequence"/>
</dbReference>
<feature type="region of interest" description="Disordered" evidence="2">
    <location>
        <begin position="94"/>
        <end position="128"/>
    </location>
</feature>
<evidence type="ECO:0000313" key="3">
    <source>
        <dbReference type="EMBL" id="SFK80324.1"/>
    </source>
</evidence>
<dbReference type="EMBL" id="FOTF01000002">
    <property type="protein sequence ID" value="SFK80324.1"/>
    <property type="molecule type" value="Genomic_DNA"/>
</dbReference>
<protein>
    <submittedName>
        <fullName evidence="3">Uncharacterized protein</fullName>
    </submittedName>
</protein>
<dbReference type="Pfam" id="PF20089">
    <property type="entry name" value="DUF6481"/>
    <property type="match status" value="1"/>
</dbReference>
<name>A0A1I4CGI3_9RHOB</name>
<feature type="region of interest" description="Disordered" evidence="2">
    <location>
        <begin position="1"/>
        <end position="20"/>
    </location>
</feature>
<evidence type="ECO:0000256" key="1">
    <source>
        <dbReference type="SAM" id="Coils"/>
    </source>
</evidence>
<dbReference type="InterPro" id="IPR045510">
    <property type="entry name" value="DUF6481"/>
</dbReference>
<dbReference type="STRING" id="195913.SAMN04488004_102158"/>
<reference evidence="3 4" key="1">
    <citation type="submission" date="2016-10" db="EMBL/GenBank/DDBJ databases">
        <authorList>
            <person name="de Groot N.N."/>
        </authorList>
    </citation>
    <scope>NUCLEOTIDE SEQUENCE [LARGE SCALE GENOMIC DNA]</scope>
    <source>
        <strain evidence="3 4">DSM 16199</strain>
    </source>
</reference>
<accession>A0A1I4CGI3</accession>